<feature type="compositionally biased region" description="Pro residues" evidence="3">
    <location>
        <begin position="51"/>
        <end position="69"/>
    </location>
</feature>
<dbReference type="EMBL" id="GL945485">
    <property type="protein sequence ID" value="EGN95394.1"/>
    <property type="molecule type" value="Genomic_DNA"/>
</dbReference>
<sequence>MSAPPSHISLAPPQLLGAFSMSPTSSPSPRDNPFDSPPLSPALSFFTAPSTPIPSPHLEDPPPQPPPPQVDLYVRSPSPPRTDHRVTTSSSFELETIPPLDALSSPDFSLDFTLDDEGLSTLEKIYLFCRSKSAYHRVFIAHALHSFLELVTPLEAVEYVLPLLPGLAIDEDETVKEALASELVKILWWFLTHCRLVEEPADHMIAYSSPDHQHAEGETLISVQAFTPVLGTLLLSPNGMVSSSARYAVVEVLRKMRQMDELDINDEAMQTNDRSEEIQNGVFGPYERNIFEEEIVQQIIIGMGRLDTEDEEARWVSDNDSASGNEVWYDAGAGERSEGVSPACDILASNDFEHDSPMSSNFNPYFPAISSWPAAASPVQPSISQVPPALNALSTRGIDRGSDNQPMTALSFVAETVGSSTDPWVSTQGPQPEAVPCPTHVDDDPMELSHEQDNDDDEIDPSEQAAVGRLSSMSLIAAVTAGGTLREETKTAFVREVERVGRDSIYWVRREASFALGALAKVVPAEVAVFSLLPLFESLRSDPVWHVRHSSLFALPALLSRLSPAQRRAVSLASIVPLSRDESAPVRSGVLEALGEVVYTFHEDEDGPPHELLRLFLGREEDRRAREAQQQNPSPQSSGSLGTPTLDPFYDDPARPLACAFNIPAVALTLGRARWGELRALFLTLAQNRSIKVRRTLAASLGELAKVIGPEHAQRDLIGVWWDAMRCEEESDIRMKAIEGVQTFVMALGHGEGRDTVMKGLLDIWEEGWLRKWREREGVVKALITLDGAPGRPEVISQILKKGLEDAVGGVREAAIMMVYQMSQALDVWKHIFDIVWADILAFAEHPSHRKRMTFVACQQALVFATQSGKSVLMVNDMVHWRAFSQLANDHIIGVRIGVARLTGIICYKLSGDSKPVPQHILDLVKHLLQDSCQEVRSFVSCLELQNRYRTNSVFPTHVDTFLTFSRPPPPSEQNTSSDNTGQDPRTDTASVNLIGQIQLAETL</sequence>
<dbReference type="PANTHER" id="PTHR10648">
    <property type="entry name" value="SERINE/THREONINE-PROTEIN PHOSPHATASE PP2A 65 KDA REGULATORY SUBUNIT"/>
    <property type="match status" value="1"/>
</dbReference>
<feature type="region of interest" description="Disordered" evidence="3">
    <location>
        <begin position="1"/>
        <end position="91"/>
    </location>
</feature>
<evidence type="ECO:0000313" key="5">
    <source>
        <dbReference type="Proteomes" id="UP000008063"/>
    </source>
</evidence>
<dbReference type="InParanoid" id="F8Q756"/>
<feature type="repeat" description="HEAT" evidence="2">
    <location>
        <begin position="678"/>
        <end position="716"/>
    </location>
</feature>
<dbReference type="eggNOG" id="KOG0211">
    <property type="taxonomic scope" value="Eukaryota"/>
</dbReference>
<dbReference type="AlphaFoldDB" id="F8Q756"/>
<dbReference type="GO" id="GO:0019888">
    <property type="term" value="F:protein phosphatase regulator activity"/>
    <property type="evidence" value="ECO:0007669"/>
    <property type="project" value="TreeGrafter"/>
</dbReference>
<evidence type="ECO:0008006" key="6">
    <source>
        <dbReference type="Google" id="ProtNLM"/>
    </source>
</evidence>
<dbReference type="OMA" id="TWHVRHS"/>
<evidence type="ECO:0000256" key="2">
    <source>
        <dbReference type="PROSITE-ProRule" id="PRU00103"/>
    </source>
</evidence>
<accession>F8Q756</accession>
<gene>
    <name evidence="4" type="ORF">SERLA73DRAFT_154826</name>
</gene>
<feature type="region of interest" description="Disordered" evidence="3">
    <location>
        <begin position="420"/>
        <end position="460"/>
    </location>
</feature>
<dbReference type="InterPro" id="IPR051023">
    <property type="entry name" value="PP2A_Regulatory_Subunit_A"/>
</dbReference>
<protein>
    <recommendedName>
        <fullName evidence="6">TOG domain-containing protein</fullName>
    </recommendedName>
</protein>
<feature type="repeat" description="HEAT" evidence="2">
    <location>
        <begin position="532"/>
        <end position="569"/>
    </location>
</feature>
<feature type="compositionally biased region" description="Polar residues" evidence="3">
    <location>
        <begin position="973"/>
        <end position="992"/>
    </location>
</feature>
<dbReference type="InterPro" id="IPR011989">
    <property type="entry name" value="ARM-like"/>
</dbReference>
<dbReference type="HOGENOM" id="CLU_006095_0_0_1"/>
<feature type="compositionally biased region" description="Polar residues" evidence="3">
    <location>
        <begin position="420"/>
        <end position="430"/>
    </location>
</feature>
<dbReference type="PANTHER" id="PTHR10648:SF1">
    <property type="entry name" value="SERINE_THREONINE-PROTEIN PHOSPHATASE 4 REGULATORY SUBUNIT 1"/>
    <property type="match status" value="1"/>
</dbReference>
<dbReference type="InterPro" id="IPR021133">
    <property type="entry name" value="HEAT_type_2"/>
</dbReference>
<feature type="region of interest" description="Disordered" evidence="3">
    <location>
        <begin position="624"/>
        <end position="646"/>
    </location>
</feature>
<dbReference type="Proteomes" id="UP000008063">
    <property type="component" value="Unassembled WGS sequence"/>
</dbReference>
<dbReference type="InterPro" id="IPR016024">
    <property type="entry name" value="ARM-type_fold"/>
</dbReference>
<dbReference type="GO" id="GO:0005737">
    <property type="term" value="C:cytoplasm"/>
    <property type="evidence" value="ECO:0007669"/>
    <property type="project" value="TreeGrafter"/>
</dbReference>
<evidence type="ECO:0000256" key="3">
    <source>
        <dbReference type="SAM" id="MobiDB-lite"/>
    </source>
</evidence>
<name>F8Q756_SERL3</name>
<feature type="compositionally biased region" description="Basic and acidic residues" evidence="3">
    <location>
        <begin position="440"/>
        <end position="452"/>
    </location>
</feature>
<feature type="region of interest" description="Disordered" evidence="3">
    <location>
        <begin position="964"/>
        <end position="992"/>
    </location>
</feature>
<evidence type="ECO:0000313" key="4">
    <source>
        <dbReference type="EMBL" id="EGN95394.1"/>
    </source>
</evidence>
<dbReference type="Gene3D" id="1.25.10.10">
    <property type="entry name" value="Leucine-rich Repeat Variant"/>
    <property type="match status" value="1"/>
</dbReference>
<keyword evidence="5" id="KW-1185">Reference proteome</keyword>
<evidence type="ECO:0000256" key="1">
    <source>
        <dbReference type="ARBA" id="ARBA00022737"/>
    </source>
</evidence>
<dbReference type="PROSITE" id="PS50077">
    <property type="entry name" value="HEAT_REPEAT"/>
    <property type="match status" value="2"/>
</dbReference>
<reference evidence="5" key="1">
    <citation type="journal article" date="2011" name="Science">
        <title>The plant cell wall-decomposing machinery underlies the functional diversity of forest fungi.</title>
        <authorList>
            <person name="Eastwood D.C."/>
            <person name="Floudas D."/>
            <person name="Binder M."/>
            <person name="Majcherczyk A."/>
            <person name="Schneider P."/>
            <person name="Aerts A."/>
            <person name="Asiegbu F.O."/>
            <person name="Baker S.E."/>
            <person name="Barry K."/>
            <person name="Bendiksby M."/>
            <person name="Blumentritt M."/>
            <person name="Coutinho P.M."/>
            <person name="Cullen D."/>
            <person name="de Vries R.P."/>
            <person name="Gathman A."/>
            <person name="Goodell B."/>
            <person name="Henrissat B."/>
            <person name="Ihrmark K."/>
            <person name="Kauserud H."/>
            <person name="Kohler A."/>
            <person name="LaButti K."/>
            <person name="Lapidus A."/>
            <person name="Lavin J.L."/>
            <person name="Lee Y.-H."/>
            <person name="Lindquist E."/>
            <person name="Lilly W."/>
            <person name="Lucas S."/>
            <person name="Morin E."/>
            <person name="Murat C."/>
            <person name="Oguiza J.A."/>
            <person name="Park J."/>
            <person name="Pisabarro A.G."/>
            <person name="Riley R."/>
            <person name="Rosling A."/>
            <person name="Salamov A."/>
            <person name="Schmidt O."/>
            <person name="Schmutz J."/>
            <person name="Skrede I."/>
            <person name="Stenlid J."/>
            <person name="Wiebenga A."/>
            <person name="Xie X."/>
            <person name="Kuees U."/>
            <person name="Hibbett D.S."/>
            <person name="Hoffmeister D."/>
            <person name="Hoegberg N."/>
            <person name="Martin F."/>
            <person name="Grigoriev I.V."/>
            <person name="Watkinson S.C."/>
        </authorList>
    </citation>
    <scope>NUCLEOTIDE SEQUENCE [LARGE SCALE GENOMIC DNA]</scope>
    <source>
        <strain evidence="5">strain S7.3</strain>
    </source>
</reference>
<organism evidence="5">
    <name type="scientific">Serpula lacrymans var. lacrymans (strain S7.3)</name>
    <name type="common">Dry rot fungus</name>
    <dbReference type="NCBI Taxonomy" id="936435"/>
    <lineage>
        <taxon>Eukaryota</taxon>
        <taxon>Fungi</taxon>
        <taxon>Dikarya</taxon>
        <taxon>Basidiomycota</taxon>
        <taxon>Agaricomycotina</taxon>
        <taxon>Agaricomycetes</taxon>
        <taxon>Agaricomycetidae</taxon>
        <taxon>Boletales</taxon>
        <taxon>Coniophorineae</taxon>
        <taxon>Serpulaceae</taxon>
        <taxon>Serpula</taxon>
    </lineage>
</organism>
<dbReference type="OrthoDB" id="340346at2759"/>
<dbReference type="STRING" id="936435.F8Q756"/>
<feature type="compositionally biased region" description="Low complexity" evidence="3">
    <location>
        <begin position="628"/>
        <end position="640"/>
    </location>
</feature>
<keyword evidence="1" id="KW-0677">Repeat</keyword>
<proteinExistence type="predicted"/>
<dbReference type="SUPFAM" id="SSF48371">
    <property type="entry name" value="ARM repeat"/>
    <property type="match status" value="1"/>
</dbReference>